<evidence type="ECO:0000313" key="3">
    <source>
        <dbReference type="Proteomes" id="UP000032180"/>
    </source>
</evidence>
<feature type="region of interest" description="Disordered" evidence="1">
    <location>
        <begin position="1"/>
        <end position="122"/>
    </location>
</feature>
<dbReference type="Gramene" id="LPERR05G18040.1">
    <property type="protein sequence ID" value="LPERR05G18040.1"/>
    <property type="gene ID" value="LPERR05G18040"/>
</dbReference>
<keyword evidence="3" id="KW-1185">Reference proteome</keyword>
<dbReference type="HOGENOM" id="CLU_2030067_0_0_1"/>
<proteinExistence type="predicted"/>
<reference evidence="3" key="2">
    <citation type="submission" date="2013-12" db="EMBL/GenBank/DDBJ databases">
        <authorList>
            <person name="Yu Y."/>
            <person name="Lee S."/>
            <person name="de Baynast K."/>
            <person name="Wissotski M."/>
            <person name="Liu L."/>
            <person name="Talag J."/>
            <person name="Goicoechea J."/>
            <person name="Angelova A."/>
            <person name="Jetty R."/>
            <person name="Kudrna D."/>
            <person name="Golser W."/>
            <person name="Rivera L."/>
            <person name="Zhang J."/>
            <person name="Wing R."/>
        </authorList>
    </citation>
    <scope>NUCLEOTIDE SEQUENCE</scope>
</reference>
<evidence type="ECO:0000313" key="2">
    <source>
        <dbReference type="EnsemblPlants" id="LPERR05G18040.1"/>
    </source>
</evidence>
<accession>A0A0D9WIE3</accession>
<name>A0A0D9WIE3_9ORYZ</name>
<reference evidence="2 3" key="1">
    <citation type="submission" date="2012-08" db="EMBL/GenBank/DDBJ databases">
        <title>Oryza genome evolution.</title>
        <authorList>
            <person name="Wing R.A."/>
        </authorList>
    </citation>
    <scope>NUCLEOTIDE SEQUENCE</scope>
</reference>
<dbReference type="EnsemblPlants" id="LPERR05G18040.1">
    <property type="protein sequence ID" value="LPERR05G18040.1"/>
    <property type="gene ID" value="LPERR05G18040"/>
</dbReference>
<dbReference type="AlphaFoldDB" id="A0A0D9WIE3"/>
<sequence length="122" mass="12430">MTRERGAGAQVQRRSRGGTAVGAARGDGRRAASAGGGGGTAEAASRRLRSEALTSEQQPSTQHSPLPGWPSTRAASSRGTGEQASESNPTEEIAQPHNSNPIPDADDSNPTPDTIGTGLDNQ</sequence>
<dbReference type="Proteomes" id="UP000032180">
    <property type="component" value="Chromosome 5"/>
</dbReference>
<organism evidence="2 3">
    <name type="scientific">Leersia perrieri</name>
    <dbReference type="NCBI Taxonomy" id="77586"/>
    <lineage>
        <taxon>Eukaryota</taxon>
        <taxon>Viridiplantae</taxon>
        <taxon>Streptophyta</taxon>
        <taxon>Embryophyta</taxon>
        <taxon>Tracheophyta</taxon>
        <taxon>Spermatophyta</taxon>
        <taxon>Magnoliopsida</taxon>
        <taxon>Liliopsida</taxon>
        <taxon>Poales</taxon>
        <taxon>Poaceae</taxon>
        <taxon>BOP clade</taxon>
        <taxon>Oryzoideae</taxon>
        <taxon>Oryzeae</taxon>
        <taxon>Oryzinae</taxon>
        <taxon>Leersia</taxon>
    </lineage>
</organism>
<feature type="compositionally biased region" description="Polar residues" evidence="1">
    <location>
        <begin position="108"/>
        <end position="122"/>
    </location>
</feature>
<evidence type="ECO:0000256" key="1">
    <source>
        <dbReference type="SAM" id="MobiDB-lite"/>
    </source>
</evidence>
<feature type="compositionally biased region" description="Polar residues" evidence="1">
    <location>
        <begin position="73"/>
        <end position="101"/>
    </location>
</feature>
<protein>
    <submittedName>
        <fullName evidence="2">Uncharacterized protein</fullName>
    </submittedName>
</protein>
<reference evidence="2" key="3">
    <citation type="submission" date="2015-04" db="UniProtKB">
        <authorList>
            <consortium name="EnsemblPlants"/>
        </authorList>
    </citation>
    <scope>IDENTIFICATION</scope>
</reference>